<feature type="coiled-coil region" evidence="1">
    <location>
        <begin position="1"/>
        <end position="35"/>
    </location>
</feature>
<accession>A0A2P5GNC0</accession>
<dbReference type="InterPro" id="IPR006817">
    <property type="entry name" value="Lipoprotein_leucine-zipper_dom"/>
</dbReference>
<dbReference type="Proteomes" id="UP000237073">
    <property type="component" value="Unassembled WGS sequence"/>
</dbReference>
<dbReference type="SUPFAM" id="SSF58042">
    <property type="entry name" value="Outer membrane lipoprotein"/>
    <property type="match status" value="1"/>
</dbReference>
<keyword evidence="1" id="KW-0175">Coiled coil</keyword>
<organism evidence="4 6">
    <name type="scientific">Superficieibacter electus</name>
    <dbReference type="NCBI Taxonomy" id="2022662"/>
    <lineage>
        <taxon>Bacteria</taxon>
        <taxon>Pseudomonadati</taxon>
        <taxon>Pseudomonadota</taxon>
        <taxon>Gammaproteobacteria</taxon>
        <taxon>Enterobacterales</taxon>
        <taxon>Enterobacteriaceae</taxon>
        <taxon>Superficieibacter</taxon>
    </lineage>
</organism>
<evidence type="ECO:0000259" key="2">
    <source>
        <dbReference type="Pfam" id="PF04728"/>
    </source>
</evidence>
<name>A0A2P5GNC0_9ENTR</name>
<evidence type="ECO:0000313" key="3">
    <source>
        <dbReference type="EMBL" id="POP43580.1"/>
    </source>
</evidence>
<dbReference type="EMBL" id="PQGD01000011">
    <property type="protein sequence ID" value="POP48048.1"/>
    <property type="molecule type" value="Genomic_DNA"/>
</dbReference>
<evidence type="ECO:0000313" key="4">
    <source>
        <dbReference type="EMBL" id="POP48048.1"/>
    </source>
</evidence>
<comment type="caution">
    <text evidence="4">The sequence shown here is derived from an EMBL/GenBank/DDBJ whole genome shotgun (WGS) entry which is preliminary data.</text>
</comment>
<evidence type="ECO:0000313" key="5">
    <source>
        <dbReference type="Proteomes" id="UP000237073"/>
    </source>
</evidence>
<dbReference type="EMBL" id="PQGE01000013">
    <property type="protein sequence ID" value="POP43580.1"/>
    <property type="molecule type" value="Genomic_DNA"/>
</dbReference>
<dbReference type="GO" id="GO:0019867">
    <property type="term" value="C:outer membrane"/>
    <property type="evidence" value="ECO:0007669"/>
    <property type="project" value="InterPro"/>
</dbReference>
<reference evidence="5 6" key="1">
    <citation type="submission" date="2018-01" db="EMBL/GenBank/DDBJ databases">
        <title>Superficieibacter electus gen. nov., sp. nov., an extended-spectrum beta-lactamase possessing member of the Enterobacteriaceae family, isolated from intensive care unit surfaces.</title>
        <authorList>
            <person name="Potter R.F."/>
            <person name="D'Souza A.W."/>
        </authorList>
    </citation>
    <scope>NUCLEOTIDE SEQUENCE [LARGE SCALE GENOMIC DNA]</scope>
    <source>
        <strain evidence="4 6">BP-1</strain>
        <strain evidence="3 5">BP-2</strain>
    </source>
</reference>
<dbReference type="Proteomes" id="UP000247005">
    <property type="component" value="Unassembled WGS sequence"/>
</dbReference>
<dbReference type="AlphaFoldDB" id="A0A2P5GNC0"/>
<sequence>MDNLAAEIQTLDARVSQLQRDVEALRVETAAAKDSGAQANQRLDNYCPYDYRCGGTH</sequence>
<feature type="domain" description="Lipoprotein leucine-zipper" evidence="2">
    <location>
        <begin position="1"/>
        <end position="47"/>
    </location>
</feature>
<gene>
    <name evidence="4" type="ORF">CHU32_14490</name>
    <name evidence="3" type="ORF">CHU33_15200</name>
</gene>
<dbReference type="Gene3D" id="1.20.5.190">
    <property type="match status" value="1"/>
</dbReference>
<evidence type="ECO:0000256" key="1">
    <source>
        <dbReference type="SAM" id="Coils"/>
    </source>
</evidence>
<dbReference type="Pfam" id="PF04728">
    <property type="entry name" value="LPP"/>
    <property type="match status" value="1"/>
</dbReference>
<keyword evidence="5" id="KW-1185">Reference proteome</keyword>
<protein>
    <recommendedName>
        <fullName evidence="2">Lipoprotein leucine-zipper domain-containing protein</fullName>
    </recommendedName>
</protein>
<evidence type="ECO:0000313" key="6">
    <source>
        <dbReference type="Proteomes" id="UP000247005"/>
    </source>
</evidence>
<proteinExistence type="predicted"/>